<evidence type="ECO:0000313" key="2">
    <source>
        <dbReference type="Proteomes" id="UP000001514"/>
    </source>
</evidence>
<keyword evidence="2" id="KW-1185">Reference proteome</keyword>
<evidence type="ECO:0000313" key="1">
    <source>
        <dbReference type="EMBL" id="EFJ21185.1"/>
    </source>
</evidence>
<protein>
    <submittedName>
        <fullName evidence="1">Uncharacterized protein</fullName>
    </submittedName>
</protein>
<dbReference type="Gramene" id="EFJ21185">
    <property type="protein sequence ID" value="EFJ21185"/>
    <property type="gene ID" value="SELMODRAFT_417612"/>
</dbReference>
<proteinExistence type="predicted"/>
<dbReference type="KEGG" id="smo:SELMODRAFT_417612"/>
<sequence>MKRSADWEDASAFLARAKVVLNDLEAVYGDVPAADADFLWDTSKFQTLVQPTQYHNVESAREFRYIGRRRAKDLLAVMLGLQAGAELQIQGAKGSGKSTAVSAIAGYMLGRLKRKVVYLCAARFISSPVHVLRHALLVASGGDERLAALDSMKEIQRCCAAQLDTLLFVVDDWDKFENFPEEQAALLDAVMSGIHILVKLSSTNSRERRIFAASDKPPPTFDFDGPYTDDELQTWIGLSSLPEYRLEALDCLTGGMPRLLRFYEEVEGDAPRFKQKIEQPYTSKLFDKFIGLQTTKEQLASALKMVTTGVRGIRLNQPVDLTCFYKDGFRYKILSPYLRTRAEYYIMEKERELQSGLEHCMTYEHGREAALLRMLTENELSEGVFVSPDAFNEEVVDVIYLKLNLETGILTIKAVQITISKWKNKRRKRSHKVWQERVLPRWLSENWKLEHQFIYVMPEKLNKEKLEKVEADLISYVAACHGEEDTNDEDDLGAEQCDGVDLAQVKSEPAEFKKLGDVHQCLAEFDKFLDLQEPAKLDKKNIKQCGGVVQEIGIRWACRRWSRTDAEVYYCCPAHNPNEIQLQRLATVDLLGGVESTA</sequence>
<dbReference type="HOGENOM" id="CLU_031924_0_0_1"/>
<dbReference type="CDD" id="cd00009">
    <property type="entry name" value="AAA"/>
    <property type="match status" value="1"/>
</dbReference>
<name>D8S309_SELML</name>
<accession>D8S309</accession>
<dbReference type="AlphaFoldDB" id="D8S309"/>
<dbReference type="SUPFAM" id="SSF52540">
    <property type="entry name" value="P-loop containing nucleoside triphosphate hydrolases"/>
    <property type="match status" value="1"/>
</dbReference>
<dbReference type="STRING" id="88036.D8S309"/>
<reference evidence="1 2" key="1">
    <citation type="journal article" date="2011" name="Science">
        <title>The Selaginella genome identifies genetic changes associated with the evolution of vascular plants.</title>
        <authorList>
            <person name="Banks J.A."/>
            <person name="Nishiyama T."/>
            <person name="Hasebe M."/>
            <person name="Bowman J.L."/>
            <person name="Gribskov M."/>
            <person name="dePamphilis C."/>
            <person name="Albert V.A."/>
            <person name="Aono N."/>
            <person name="Aoyama T."/>
            <person name="Ambrose B.A."/>
            <person name="Ashton N.W."/>
            <person name="Axtell M.J."/>
            <person name="Barker E."/>
            <person name="Barker M.S."/>
            <person name="Bennetzen J.L."/>
            <person name="Bonawitz N.D."/>
            <person name="Chapple C."/>
            <person name="Cheng C."/>
            <person name="Correa L.G."/>
            <person name="Dacre M."/>
            <person name="DeBarry J."/>
            <person name="Dreyer I."/>
            <person name="Elias M."/>
            <person name="Engstrom E.M."/>
            <person name="Estelle M."/>
            <person name="Feng L."/>
            <person name="Finet C."/>
            <person name="Floyd S.K."/>
            <person name="Frommer W.B."/>
            <person name="Fujita T."/>
            <person name="Gramzow L."/>
            <person name="Gutensohn M."/>
            <person name="Harholt J."/>
            <person name="Hattori M."/>
            <person name="Heyl A."/>
            <person name="Hirai T."/>
            <person name="Hiwatashi Y."/>
            <person name="Ishikawa M."/>
            <person name="Iwata M."/>
            <person name="Karol K.G."/>
            <person name="Koehler B."/>
            <person name="Kolukisaoglu U."/>
            <person name="Kubo M."/>
            <person name="Kurata T."/>
            <person name="Lalonde S."/>
            <person name="Li K."/>
            <person name="Li Y."/>
            <person name="Litt A."/>
            <person name="Lyons E."/>
            <person name="Manning G."/>
            <person name="Maruyama T."/>
            <person name="Michael T.P."/>
            <person name="Mikami K."/>
            <person name="Miyazaki S."/>
            <person name="Morinaga S."/>
            <person name="Murata T."/>
            <person name="Mueller-Roeber B."/>
            <person name="Nelson D.R."/>
            <person name="Obara M."/>
            <person name="Oguri Y."/>
            <person name="Olmstead R.G."/>
            <person name="Onodera N."/>
            <person name="Petersen B.L."/>
            <person name="Pils B."/>
            <person name="Prigge M."/>
            <person name="Rensing S.A."/>
            <person name="Riano-Pachon D.M."/>
            <person name="Roberts A.W."/>
            <person name="Sato Y."/>
            <person name="Scheller H.V."/>
            <person name="Schulz B."/>
            <person name="Schulz C."/>
            <person name="Shakirov E.V."/>
            <person name="Shibagaki N."/>
            <person name="Shinohara N."/>
            <person name="Shippen D.E."/>
            <person name="Soerensen I."/>
            <person name="Sotooka R."/>
            <person name="Sugimoto N."/>
            <person name="Sugita M."/>
            <person name="Sumikawa N."/>
            <person name="Tanurdzic M."/>
            <person name="Theissen G."/>
            <person name="Ulvskov P."/>
            <person name="Wakazuki S."/>
            <person name="Weng J.K."/>
            <person name="Willats W.W."/>
            <person name="Wipf D."/>
            <person name="Wolf P.G."/>
            <person name="Yang L."/>
            <person name="Zimmer A.D."/>
            <person name="Zhu Q."/>
            <person name="Mitros T."/>
            <person name="Hellsten U."/>
            <person name="Loque D."/>
            <person name="Otillar R."/>
            <person name="Salamov A."/>
            <person name="Schmutz J."/>
            <person name="Shapiro H."/>
            <person name="Lindquist E."/>
            <person name="Lucas S."/>
            <person name="Rokhsar D."/>
            <person name="Grigoriev I.V."/>
        </authorList>
    </citation>
    <scope>NUCLEOTIDE SEQUENCE [LARGE SCALE GENOMIC DNA]</scope>
</reference>
<dbReference type="InterPro" id="IPR027417">
    <property type="entry name" value="P-loop_NTPase"/>
</dbReference>
<gene>
    <name evidence="1" type="ORF">SELMODRAFT_417612</name>
</gene>
<dbReference type="InParanoid" id="D8S309"/>
<dbReference type="eggNOG" id="ENOG502R2A9">
    <property type="taxonomic scope" value="Eukaryota"/>
</dbReference>
<organism evidence="2">
    <name type="scientific">Selaginella moellendorffii</name>
    <name type="common">Spikemoss</name>
    <dbReference type="NCBI Taxonomy" id="88036"/>
    <lineage>
        <taxon>Eukaryota</taxon>
        <taxon>Viridiplantae</taxon>
        <taxon>Streptophyta</taxon>
        <taxon>Embryophyta</taxon>
        <taxon>Tracheophyta</taxon>
        <taxon>Lycopodiopsida</taxon>
        <taxon>Selaginellales</taxon>
        <taxon>Selaginellaceae</taxon>
        <taxon>Selaginella</taxon>
    </lineage>
</organism>
<dbReference type="Proteomes" id="UP000001514">
    <property type="component" value="Unassembled WGS sequence"/>
</dbReference>
<dbReference type="EMBL" id="GL377600">
    <property type="protein sequence ID" value="EFJ21185.1"/>
    <property type="molecule type" value="Genomic_DNA"/>
</dbReference>